<name>A0A8D5FED8_9BACT</name>
<dbReference type="AlphaFoldDB" id="A0A8D5FED8"/>
<dbReference type="Proteomes" id="UP000826725">
    <property type="component" value="Chromosome"/>
</dbReference>
<organism evidence="1 2">
    <name type="scientific">Desulfomarina profundi</name>
    <dbReference type="NCBI Taxonomy" id="2772557"/>
    <lineage>
        <taxon>Bacteria</taxon>
        <taxon>Pseudomonadati</taxon>
        <taxon>Thermodesulfobacteriota</taxon>
        <taxon>Desulfobulbia</taxon>
        <taxon>Desulfobulbales</taxon>
        <taxon>Desulfobulbaceae</taxon>
        <taxon>Desulfomarina</taxon>
    </lineage>
</organism>
<dbReference type="EMBL" id="AP024086">
    <property type="protein sequence ID" value="BCL60057.1"/>
    <property type="molecule type" value="Genomic_DNA"/>
</dbReference>
<proteinExistence type="predicted"/>
<reference evidence="1" key="1">
    <citation type="submission" date="2020-09" db="EMBL/GenBank/DDBJ databases">
        <title>Desulfogranum mesoprofundum gen. nov., sp. nov., a novel mesophilic, sulfate-reducing chemolithoautotroph isolated from a deep-sea hydrothermal vent chimney in the Suiyo Seamount.</title>
        <authorList>
            <person name="Hashimoto Y."/>
            <person name="Nakagawa S."/>
        </authorList>
    </citation>
    <scope>NUCLEOTIDE SEQUENCE</scope>
    <source>
        <strain evidence="1">KT2</strain>
    </source>
</reference>
<protein>
    <submittedName>
        <fullName evidence="1">Uncharacterized protein</fullName>
    </submittedName>
</protein>
<evidence type="ECO:0000313" key="1">
    <source>
        <dbReference type="EMBL" id="BCL60057.1"/>
    </source>
</evidence>
<gene>
    <name evidence="1" type="ORF">DGMP_07500</name>
</gene>
<dbReference type="KEGG" id="dbk:DGMP_07500"/>
<evidence type="ECO:0000313" key="2">
    <source>
        <dbReference type="Proteomes" id="UP000826725"/>
    </source>
</evidence>
<keyword evidence="2" id="KW-1185">Reference proteome</keyword>
<dbReference type="RefSeq" id="WP_228856227.1">
    <property type="nucleotide sequence ID" value="NZ_AP024086.1"/>
</dbReference>
<sequence>MKILLSAYACEPNKGSEPGVGWNWAIELVKFGHDVHVLTRANNKPVIDAYFAANNKPKTLHFLYYDCPVWIQRFKKENRGIHLYYLLWQWGAYQLVKHVHAEVNFDMVHHITFGVVRQPSFMGGLDIPFTFGPVGGGSPHRGD</sequence>
<accession>A0A8D5FED8</accession>